<evidence type="ECO:0000313" key="3">
    <source>
        <dbReference type="Proteomes" id="UP000638648"/>
    </source>
</evidence>
<name>A0A927R9N8_9ACTN</name>
<gene>
    <name evidence="2" type="ORF">HEB94_004890</name>
</gene>
<organism evidence="2 3">
    <name type="scientific">Actinopolymorpha pittospori</name>
    <dbReference type="NCBI Taxonomy" id="648752"/>
    <lineage>
        <taxon>Bacteria</taxon>
        <taxon>Bacillati</taxon>
        <taxon>Actinomycetota</taxon>
        <taxon>Actinomycetes</taxon>
        <taxon>Propionibacteriales</taxon>
        <taxon>Actinopolymorphaceae</taxon>
        <taxon>Actinopolymorpha</taxon>
    </lineage>
</organism>
<sequence>MWVELIAALPGETTMRPPAVGSAILRPTNGVEGEYGLGLVLVVGLGLFLDYLEHGRTFPNRRANAGPDQTAMDSRSSSGRCVPSRHQAEGHPQVLIIAPGVDRLAKPRRTVDRCGHRAPE</sequence>
<dbReference type="EMBL" id="JADBEM010000001">
    <property type="protein sequence ID" value="MBE1608042.1"/>
    <property type="molecule type" value="Genomic_DNA"/>
</dbReference>
<dbReference type="Proteomes" id="UP000638648">
    <property type="component" value="Unassembled WGS sequence"/>
</dbReference>
<dbReference type="RefSeq" id="WP_192751897.1">
    <property type="nucleotide sequence ID" value="NZ_BAABJL010000230.1"/>
</dbReference>
<feature type="region of interest" description="Disordered" evidence="1">
    <location>
        <begin position="59"/>
        <end position="88"/>
    </location>
</feature>
<comment type="caution">
    <text evidence="2">The sequence shown here is derived from an EMBL/GenBank/DDBJ whole genome shotgun (WGS) entry which is preliminary data.</text>
</comment>
<accession>A0A927R9N8</accession>
<evidence type="ECO:0000256" key="1">
    <source>
        <dbReference type="SAM" id="MobiDB-lite"/>
    </source>
</evidence>
<keyword evidence="3" id="KW-1185">Reference proteome</keyword>
<protein>
    <submittedName>
        <fullName evidence="2">Uncharacterized protein</fullName>
    </submittedName>
</protein>
<evidence type="ECO:0000313" key="2">
    <source>
        <dbReference type="EMBL" id="MBE1608042.1"/>
    </source>
</evidence>
<proteinExistence type="predicted"/>
<reference evidence="2" key="1">
    <citation type="submission" date="2020-10" db="EMBL/GenBank/DDBJ databases">
        <title>Sequencing the genomes of 1000 actinobacteria strains.</title>
        <authorList>
            <person name="Klenk H.-P."/>
        </authorList>
    </citation>
    <scope>NUCLEOTIDE SEQUENCE</scope>
    <source>
        <strain evidence="2">DSM 45354</strain>
    </source>
</reference>
<dbReference type="AlphaFoldDB" id="A0A927R9N8"/>